<dbReference type="Proteomes" id="UP001303760">
    <property type="component" value="Unassembled WGS sequence"/>
</dbReference>
<feature type="region of interest" description="Disordered" evidence="1">
    <location>
        <begin position="137"/>
        <end position="276"/>
    </location>
</feature>
<feature type="compositionally biased region" description="Basic and acidic residues" evidence="1">
    <location>
        <begin position="137"/>
        <end position="151"/>
    </location>
</feature>
<sequence>AAFKGAATKQYLDRLPGAAGEPPYAQRFLDRAPWAGVLAIVRQYVGADFQPTWATSGSPRGAFADKPVSGLTRAICAASRTVPEVARNPALSTRHALEALGTLIDEAVLRWAAQQCGQAPEKGSDSTGRAWPAEAVRELSGPRREHEDRIDPPAGSEPKADESRSNSSRPRPEQQGSAAVGAGGVSAVEPPAAGRAQAREGSDGSRPQRRPLPSAWRLRAAEEDRKVVGGFPRRTPPRSSSPLPSSTGRGGMGTSQQGRNKQSPAWARGVKAKSRS</sequence>
<feature type="compositionally biased region" description="Low complexity" evidence="1">
    <location>
        <begin position="229"/>
        <end position="247"/>
    </location>
</feature>
<protein>
    <submittedName>
        <fullName evidence="2">Uncharacterized protein</fullName>
    </submittedName>
</protein>
<reference evidence="2" key="1">
    <citation type="journal article" date="2023" name="Mol. Phylogenet. Evol.">
        <title>Genome-scale phylogeny and comparative genomics of the fungal order Sordariales.</title>
        <authorList>
            <person name="Hensen N."/>
            <person name="Bonometti L."/>
            <person name="Westerberg I."/>
            <person name="Brannstrom I.O."/>
            <person name="Guillou S."/>
            <person name="Cros-Aarteil S."/>
            <person name="Calhoun S."/>
            <person name="Haridas S."/>
            <person name="Kuo A."/>
            <person name="Mondo S."/>
            <person name="Pangilinan J."/>
            <person name="Riley R."/>
            <person name="LaButti K."/>
            <person name="Andreopoulos B."/>
            <person name="Lipzen A."/>
            <person name="Chen C."/>
            <person name="Yan M."/>
            <person name="Daum C."/>
            <person name="Ng V."/>
            <person name="Clum A."/>
            <person name="Steindorff A."/>
            <person name="Ohm R.A."/>
            <person name="Martin F."/>
            <person name="Silar P."/>
            <person name="Natvig D.O."/>
            <person name="Lalanne C."/>
            <person name="Gautier V."/>
            <person name="Ament-Velasquez S.L."/>
            <person name="Kruys A."/>
            <person name="Hutchinson M.I."/>
            <person name="Powell A.J."/>
            <person name="Barry K."/>
            <person name="Miller A.N."/>
            <person name="Grigoriev I.V."/>
            <person name="Debuchy R."/>
            <person name="Gladieux P."/>
            <person name="Hiltunen Thoren M."/>
            <person name="Johannesson H."/>
        </authorList>
    </citation>
    <scope>NUCLEOTIDE SEQUENCE</scope>
    <source>
        <strain evidence="2">CBS 532.94</strain>
    </source>
</reference>
<dbReference type="AlphaFoldDB" id="A0AAN7BZU5"/>
<dbReference type="EMBL" id="MU860991">
    <property type="protein sequence ID" value="KAK4232716.1"/>
    <property type="molecule type" value="Genomic_DNA"/>
</dbReference>
<evidence type="ECO:0000313" key="3">
    <source>
        <dbReference type="Proteomes" id="UP001303760"/>
    </source>
</evidence>
<name>A0AAN7BZU5_9PEZI</name>
<evidence type="ECO:0000256" key="1">
    <source>
        <dbReference type="SAM" id="MobiDB-lite"/>
    </source>
</evidence>
<gene>
    <name evidence="2" type="ORF">C8A03DRAFT_20046</name>
</gene>
<feature type="compositionally biased region" description="Low complexity" evidence="1">
    <location>
        <begin position="165"/>
        <end position="194"/>
    </location>
</feature>
<feature type="non-terminal residue" evidence="2">
    <location>
        <position position="1"/>
    </location>
</feature>
<organism evidence="2 3">
    <name type="scientific">Achaetomium macrosporum</name>
    <dbReference type="NCBI Taxonomy" id="79813"/>
    <lineage>
        <taxon>Eukaryota</taxon>
        <taxon>Fungi</taxon>
        <taxon>Dikarya</taxon>
        <taxon>Ascomycota</taxon>
        <taxon>Pezizomycotina</taxon>
        <taxon>Sordariomycetes</taxon>
        <taxon>Sordariomycetidae</taxon>
        <taxon>Sordariales</taxon>
        <taxon>Chaetomiaceae</taxon>
        <taxon>Achaetomium</taxon>
    </lineage>
</organism>
<accession>A0AAN7BZU5</accession>
<comment type="caution">
    <text evidence="2">The sequence shown here is derived from an EMBL/GenBank/DDBJ whole genome shotgun (WGS) entry which is preliminary data.</text>
</comment>
<reference evidence="2" key="2">
    <citation type="submission" date="2023-05" db="EMBL/GenBank/DDBJ databases">
        <authorList>
            <consortium name="Lawrence Berkeley National Laboratory"/>
            <person name="Steindorff A."/>
            <person name="Hensen N."/>
            <person name="Bonometti L."/>
            <person name="Westerberg I."/>
            <person name="Brannstrom I.O."/>
            <person name="Guillou S."/>
            <person name="Cros-Aarteil S."/>
            <person name="Calhoun S."/>
            <person name="Haridas S."/>
            <person name="Kuo A."/>
            <person name="Mondo S."/>
            <person name="Pangilinan J."/>
            <person name="Riley R."/>
            <person name="Labutti K."/>
            <person name="Andreopoulos B."/>
            <person name="Lipzen A."/>
            <person name="Chen C."/>
            <person name="Yanf M."/>
            <person name="Daum C."/>
            <person name="Ng V."/>
            <person name="Clum A."/>
            <person name="Ohm R."/>
            <person name="Martin F."/>
            <person name="Silar P."/>
            <person name="Natvig D."/>
            <person name="Lalanne C."/>
            <person name="Gautier V."/>
            <person name="Ament-Velasquez S.L."/>
            <person name="Kruys A."/>
            <person name="Hutchinson M.I."/>
            <person name="Powell A.J."/>
            <person name="Barry K."/>
            <person name="Miller A.N."/>
            <person name="Grigoriev I.V."/>
            <person name="Debuchy R."/>
            <person name="Gladieux P."/>
            <person name="Thoren M.H."/>
            <person name="Johannesson H."/>
        </authorList>
    </citation>
    <scope>NUCLEOTIDE SEQUENCE</scope>
    <source>
        <strain evidence="2">CBS 532.94</strain>
    </source>
</reference>
<evidence type="ECO:0000313" key="2">
    <source>
        <dbReference type="EMBL" id="KAK4232716.1"/>
    </source>
</evidence>
<keyword evidence="3" id="KW-1185">Reference proteome</keyword>
<proteinExistence type="predicted"/>
<feature type="compositionally biased region" description="Polar residues" evidence="1">
    <location>
        <begin position="254"/>
        <end position="263"/>
    </location>
</feature>